<dbReference type="Gene3D" id="1.10.287.950">
    <property type="entry name" value="Methyl-accepting chemotaxis protein"/>
    <property type="match status" value="1"/>
</dbReference>
<dbReference type="Proteomes" id="UP000008721">
    <property type="component" value="Chromosome"/>
</dbReference>
<evidence type="ECO:0000313" key="3">
    <source>
        <dbReference type="Proteomes" id="UP000008721"/>
    </source>
</evidence>
<dbReference type="SUPFAM" id="SSF55785">
    <property type="entry name" value="PYP-like sensor domain (PAS domain)"/>
    <property type="match status" value="1"/>
</dbReference>
<keyword evidence="3" id="KW-1185">Reference proteome</keyword>
<sequence>MENRSPAGESKEAKFENDELFFSITDRTSTILTGNEVFVRISGYKKEELIGQYHNIIRHPDMPRVVFKVLWDHINNDKPVVAYVKNQAKTGEYYWVLAAVFPLNDRFISIRIKPNSQIFAAVRELYFKLLMAEASGGMESSEPMLMGLLAELGYNSYDDFMSDALLSELGEHKKILADIDQNSKVCPEIHTQLGTKLKLLLEYSQVLMHRYERWFEKVDMYKQVKIVFDEKGQELRHLARDIVFLSLNASVASYKVANGGETFGVLASDVRVNAKENDTLIGHIHTLVQSLTDTLNELIFTVSALNIQIEAVSYFLFETLQCHVQSVSSELKENISFLINLVSMYNEKLIALQLKMDCFIKESSTYLDQLERQVMYLGYIQVYGIIEAASNNDEKVGFGGIFSQLKGLIGKTSEEIIVMQKMGHNFHVENQNLMGEAGGIGTLLKQFRTESEIIKTMDE</sequence>
<dbReference type="STRING" id="709032.Sulku_1952"/>
<dbReference type="AlphaFoldDB" id="E4U255"/>
<evidence type="ECO:0000259" key="1">
    <source>
        <dbReference type="PROSITE" id="PS50112"/>
    </source>
</evidence>
<dbReference type="Gene3D" id="3.30.450.20">
    <property type="entry name" value="PAS domain"/>
    <property type="match status" value="1"/>
</dbReference>
<dbReference type="EMBL" id="CP002355">
    <property type="protein sequence ID" value="ADR34612.1"/>
    <property type="molecule type" value="Genomic_DNA"/>
</dbReference>
<dbReference type="PROSITE" id="PS50112">
    <property type="entry name" value="PAS"/>
    <property type="match status" value="1"/>
</dbReference>
<organism evidence="2 3">
    <name type="scientific">Sulfuricurvum kujiense (strain ATCC BAA-921 / DSM 16994 / JCM 11577 / YK-1)</name>
    <dbReference type="NCBI Taxonomy" id="709032"/>
    <lineage>
        <taxon>Bacteria</taxon>
        <taxon>Pseudomonadati</taxon>
        <taxon>Campylobacterota</taxon>
        <taxon>Epsilonproteobacteria</taxon>
        <taxon>Campylobacterales</taxon>
        <taxon>Sulfurimonadaceae</taxon>
        <taxon>Sulfuricurvum</taxon>
    </lineage>
</organism>
<protein>
    <submittedName>
        <fullName evidence="2">PAS sensor protein</fullName>
    </submittedName>
</protein>
<dbReference type="InterPro" id="IPR000014">
    <property type="entry name" value="PAS"/>
</dbReference>
<dbReference type="KEGG" id="sku:Sulku_1952"/>
<dbReference type="SUPFAM" id="SSF58104">
    <property type="entry name" value="Methyl-accepting chemotaxis protein (MCP) signaling domain"/>
    <property type="match status" value="1"/>
</dbReference>
<dbReference type="NCBIfam" id="TIGR00229">
    <property type="entry name" value="sensory_box"/>
    <property type="match status" value="1"/>
</dbReference>
<name>E4U255_SULKY</name>
<evidence type="ECO:0000313" key="2">
    <source>
        <dbReference type="EMBL" id="ADR34612.1"/>
    </source>
</evidence>
<dbReference type="InterPro" id="IPR035965">
    <property type="entry name" value="PAS-like_dom_sf"/>
</dbReference>
<dbReference type="Pfam" id="PF08447">
    <property type="entry name" value="PAS_3"/>
    <property type="match status" value="1"/>
</dbReference>
<proteinExistence type="predicted"/>
<reference evidence="2 3" key="1">
    <citation type="journal article" date="2012" name="Stand. Genomic Sci.">
        <title>Complete genome sequence of the sulfur compounds oxidizing chemolithoautotroph Sulfuricurvum kujiense type strain (YK-1(T)).</title>
        <authorList>
            <person name="Han C."/>
            <person name="Kotsyurbenko O."/>
            <person name="Chertkov O."/>
            <person name="Held B."/>
            <person name="Lapidus A."/>
            <person name="Nolan M."/>
            <person name="Lucas S."/>
            <person name="Hammon N."/>
            <person name="Deshpande S."/>
            <person name="Cheng J.F."/>
            <person name="Tapia R."/>
            <person name="Goodwin L.A."/>
            <person name="Pitluck S."/>
            <person name="Liolios K."/>
            <person name="Pagani I."/>
            <person name="Ivanova N."/>
            <person name="Mavromatis K."/>
            <person name="Mikhailova N."/>
            <person name="Pati A."/>
            <person name="Chen A."/>
            <person name="Palaniappan K."/>
            <person name="Land M."/>
            <person name="Hauser L."/>
            <person name="Chang Y.J."/>
            <person name="Jeffries C.D."/>
            <person name="Brambilla E.M."/>
            <person name="Rohde M."/>
            <person name="Spring S."/>
            <person name="Sikorski J."/>
            <person name="Goker M."/>
            <person name="Woyke T."/>
            <person name="Bristow J."/>
            <person name="Eisen J.A."/>
            <person name="Markowitz V."/>
            <person name="Hugenholtz P."/>
            <person name="Kyrpides N.C."/>
            <person name="Klenk H.P."/>
            <person name="Detter J.C."/>
        </authorList>
    </citation>
    <scope>NUCLEOTIDE SEQUENCE [LARGE SCALE GENOMIC DNA]</scope>
    <source>
        <strain evidence="3">ATCC BAA-921 / DSM 16994 / JCM 11577 / YK-1</strain>
    </source>
</reference>
<feature type="domain" description="PAS" evidence="1">
    <location>
        <begin position="24"/>
        <end position="77"/>
    </location>
</feature>
<gene>
    <name evidence="2" type="ordered locus">Sulku_1952</name>
</gene>
<dbReference type="eggNOG" id="COG0840">
    <property type="taxonomic scope" value="Bacteria"/>
</dbReference>
<dbReference type="RefSeq" id="WP_013460809.1">
    <property type="nucleotide sequence ID" value="NC_014762.1"/>
</dbReference>
<accession>E4U255</accession>
<dbReference type="HOGENOM" id="CLU_032045_0_0_7"/>
<dbReference type="InterPro" id="IPR013655">
    <property type="entry name" value="PAS_fold_3"/>
</dbReference>
<dbReference type="CDD" id="cd00130">
    <property type="entry name" value="PAS"/>
    <property type="match status" value="1"/>
</dbReference>